<proteinExistence type="predicted"/>
<protein>
    <submittedName>
        <fullName evidence="1">Uncharacterized protein</fullName>
    </submittedName>
</protein>
<gene>
    <name evidence="1" type="ORF">GEV33_002518</name>
</gene>
<evidence type="ECO:0000313" key="1">
    <source>
        <dbReference type="EMBL" id="KAH0820273.1"/>
    </source>
</evidence>
<dbReference type="AlphaFoldDB" id="A0A8J6HU65"/>
<accession>A0A8J6HU65</accession>
<dbReference type="EMBL" id="JABDTM020012426">
    <property type="protein sequence ID" value="KAH0820273.1"/>
    <property type="molecule type" value="Genomic_DNA"/>
</dbReference>
<keyword evidence="2" id="KW-1185">Reference proteome</keyword>
<organism evidence="1 2">
    <name type="scientific">Tenebrio molitor</name>
    <name type="common">Yellow mealworm beetle</name>
    <dbReference type="NCBI Taxonomy" id="7067"/>
    <lineage>
        <taxon>Eukaryota</taxon>
        <taxon>Metazoa</taxon>
        <taxon>Ecdysozoa</taxon>
        <taxon>Arthropoda</taxon>
        <taxon>Hexapoda</taxon>
        <taxon>Insecta</taxon>
        <taxon>Pterygota</taxon>
        <taxon>Neoptera</taxon>
        <taxon>Endopterygota</taxon>
        <taxon>Coleoptera</taxon>
        <taxon>Polyphaga</taxon>
        <taxon>Cucujiformia</taxon>
        <taxon>Tenebrionidae</taxon>
        <taxon>Tenebrio</taxon>
    </lineage>
</organism>
<evidence type="ECO:0000313" key="2">
    <source>
        <dbReference type="Proteomes" id="UP000719412"/>
    </source>
</evidence>
<reference evidence="1" key="2">
    <citation type="submission" date="2021-08" db="EMBL/GenBank/DDBJ databases">
        <authorList>
            <person name="Eriksson T."/>
        </authorList>
    </citation>
    <scope>NUCLEOTIDE SEQUENCE</scope>
    <source>
        <strain evidence="1">Stoneville</strain>
        <tissue evidence="1">Whole head</tissue>
    </source>
</reference>
<sequence length="122" mass="13412">MYDGGLLYTGYRYRDCGASSWYHGVHVQGAEPIESAGPGDGYVAGWTVFPVDTRTLASVAANLCCTSGDRRRRCRRSKSQSKCPSRVIHCWNIWMTMASFSRGAASLQRDGLLLAIVFGLVE</sequence>
<reference evidence="1" key="1">
    <citation type="journal article" date="2020" name="J Insects Food Feed">
        <title>The yellow mealworm (Tenebrio molitor) genome: a resource for the emerging insects as food and feed industry.</title>
        <authorList>
            <person name="Eriksson T."/>
            <person name="Andere A."/>
            <person name="Kelstrup H."/>
            <person name="Emery V."/>
            <person name="Picard C."/>
        </authorList>
    </citation>
    <scope>NUCLEOTIDE SEQUENCE</scope>
    <source>
        <strain evidence="1">Stoneville</strain>
        <tissue evidence="1">Whole head</tissue>
    </source>
</reference>
<comment type="caution">
    <text evidence="1">The sequence shown here is derived from an EMBL/GenBank/DDBJ whole genome shotgun (WGS) entry which is preliminary data.</text>
</comment>
<dbReference type="Proteomes" id="UP000719412">
    <property type="component" value="Unassembled WGS sequence"/>
</dbReference>
<name>A0A8J6HU65_TENMO</name>